<evidence type="ECO:0000313" key="3">
    <source>
        <dbReference type="EMBL" id="MFC6723279.1"/>
    </source>
</evidence>
<keyword evidence="1" id="KW-0812">Transmembrane</keyword>
<feature type="transmembrane region" description="Helical" evidence="1">
    <location>
        <begin position="41"/>
        <end position="61"/>
    </location>
</feature>
<feature type="transmembrane region" description="Helical" evidence="1">
    <location>
        <begin position="223"/>
        <end position="241"/>
    </location>
</feature>
<reference evidence="3 4" key="1">
    <citation type="journal article" date="2019" name="Int. J. Syst. Evol. Microbiol.">
        <title>The Global Catalogue of Microorganisms (GCM) 10K type strain sequencing project: providing services to taxonomists for standard genome sequencing and annotation.</title>
        <authorList>
            <consortium name="The Broad Institute Genomics Platform"/>
            <consortium name="The Broad Institute Genome Sequencing Center for Infectious Disease"/>
            <person name="Wu L."/>
            <person name="Ma J."/>
        </authorList>
    </citation>
    <scope>NUCLEOTIDE SEQUENCE [LARGE SCALE GENOMIC DNA]</scope>
    <source>
        <strain evidence="3 4">NBRC 111368</strain>
    </source>
</reference>
<keyword evidence="4" id="KW-1185">Reference proteome</keyword>
<feature type="transmembrane region" description="Helical" evidence="1">
    <location>
        <begin position="110"/>
        <end position="137"/>
    </location>
</feature>
<dbReference type="AlphaFoldDB" id="A0ABD5RV27"/>
<proteinExistence type="predicted"/>
<organism evidence="3 4">
    <name type="scientific">Halobium palmae</name>
    <dbReference type="NCBI Taxonomy" id="1776492"/>
    <lineage>
        <taxon>Archaea</taxon>
        <taxon>Methanobacteriati</taxon>
        <taxon>Methanobacteriota</taxon>
        <taxon>Stenosarchaea group</taxon>
        <taxon>Halobacteria</taxon>
        <taxon>Halobacteriales</taxon>
        <taxon>Haloferacaceae</taxon>
        <taxon>Halobium</taxon>
    </lineage>
</organism>
<feature type="transmembrane region" description="Helical" evidence="1">
    <location>
        <begin position="68"/>
        <end position="90"/>
    </location>
</feature>
<sequence length="297" mass="29752">MIPGSVAPLSVGLALAAALLLAVQALCIRVGTDDGSTAEALAVVLLVNVAVYVPAALLRYGLSPDVSLLSFGAFALAGLVGAVVGRAAYYGAIEHLGASRAEPLKASQPFHASLIAVFVLGETLSASTFVGIALIVGGVAVITAETSRGGGSRGRRNLGLGLGVGAAFAYGVEPTVATVGLDTGTPLLVGLAVKMTVAAGVVLAYFTRRGSVTAGLTAQGRRWYVAAGLANTLFQLAYYGALSTGTVVVVVPIVQTSPLFVAALSVVALPRLERVTWQLAAASAVVVLGAIWVTLAG</sequence>
<dbReference type="PANTHER" id="PTHR22911">
    <property type="entry name" value="ACYL-MALONYL CONDENSING ENZYME-RELATED"/>
    <property type="match status" value="1"/>
</dbReference>
<accession>A0ABD5RV27</accession>
<dbReference type="Gene3D" id="1.10.3730.20">
    <property type="match status" value="1"/>
</dbReference>
<dbReference type="Proteomes" id="UP001596328">
    <property type="component" value="Unassembled WGS sequence"/>
</dbReference>
<keyword evidence="1" id="KW-1133">Transmembrane helix</keyword>
<feature type="transmembrane region" description="Helical" evidence="1">
    <location>
        <begin position="158"/>
        <end position="181"/>
    </location>
</feature>
<dbReference type="SUPFAM" id="SSF103481">
    <property type="entry name" value="Multidrug resistance efflux transporter EmrE"/>
    <property type="match status" value="2"/>
</dbReference>
<feature type="domain" description="EamA" evidence="2">
    <location>
        <begin position="11"/>
        <end position="143"/>
    </location>
</feature>
<evidence type="ECO:0000256" key="1">
    <source>
        <dbReference type="SAM" id="Phobius"/>
    </source>
</evidence>
<feature type="transmembrane region" description="Helical" evidence="1">
    <location>
        <begin position="247"/>
        <end position="269"/>
    </location>
</feature>
<protein>
    <submittedName>
        <fullName evidence="3">EamA family transporter</fullName>
    </submittedName>
</protein>
<name>A0ABD5RV27_9EURY</name>
<dbReference type="Pfam" id="PF00892">
    <property type="entry name" value="EamA"/>
    <property type="match status" value="2"/>
</dbReference>
<keyword evidence="1" id="KW-0472">Membrane</keyword>
<gene>
    <name evidence="3" type="ORF">ACFQE1_02490</name>
</gene>
<feature type="transmembrane region" description="Helical" evidence="1">
    <location>
        <begin position="187"/>
        <end position="207"/>
    </location>
</feature>
<comment type="caution">
    <text evidence="3">The sequence shown here is derived from an EMBL/GenBank/DDBJ whole genome shotgun (WGS) entry which is preliminary data.</text>
</comment>
<dbReference type="InterPro" id="IPR000620">
    <property type="entry name" value="EamA_dom"/>
</dbReference>
<evidence type="ECO:0000313" key="4">
    <source>
        <dbReference type="Proteomes" id="UP001596328"/>
    </source>
</evidence>
<evidence type="ECO:0000259" key="2">
    <source>
        <dbReference type="Pfam" id="PF00892"/>
    </source>
</evidence>
<dbReference type="PANTHER" id="PTHR22911:SF137">
    <property type="entry name" value="SOLUTE CARRIER FAMILY 35 MEMBER G2-RELATED"/>
    <property type="match status" value="1"/>
</dbReference>
<dbReference type="InterPro" id="IPR037185">
    <property type="entry name" value="EmrE-like"/>
</dbReference>
<feature type="transmembrane region" description="Helical" evidence="1">
    <location>
        <begin position="276"/>
        <end position="295"/>
    </location>
</feature>
<dbReference type="EMBL" id="JBHSWU010000009">
    <property type="protein sequence ID" value="MFC6723279.1"/>
    <property type="molecule type" value="Genomic_DNA"/>
</dbReference>
<feature type="domain" description="EamA" evidence="2">
    <location>
        <begin position="158"/>
        <end position="294"/>
    </location>
</feature>